<name>A0AAU7ZGL4_9BACT</name>
<evidence type="ECO:0000313" key="1">
    <source>
        <dbReference type="EMBL" id="XCB27879.1"/>
    </source>
</evidence>
<dbReference type="AlphaFoldDB" id="A0AAU7ZGL4"/>
<proteinExistence type="predicted"/>
<dbReference type="EMBL" id="CP132932">
    <property type="protein sequence ID" value="XCB27879.1"/>
    <property type="molecule type" value="Genomic_DNA"/>
</dbReference>
<reference evidence="1" key="1">
    <citation type="submission" date="2023-08" db="EMBL/GenBank/DDBJ databases">
        <authorList>
            <person name="Messyasz A."/>
            <person name="Mannisto M.K."/>
            <person name="Kerkhof L.J."/>
            <person name="Haggblom M."/>
        </authorList>
    </citation>
    <scope>NUCLEOTIDE SEQUENCE</scope>
    <source>
        <strain evidence="1">M8UP23</strain>
    </source>
</reference>
<protein>
    <submittedName>
        <fullName evidence="1">Uncharacterized protein</fullName>
    </submittedName>
</protein>
<dbReference type="KEGG" id="temp:RBB75_06045"/>
<organism evidence="1">
    <name type="scientific">Tunturiibacter empetritectus</name>
    <dbReference type="NCBI Taxonomy" id="3069691"/>
    <lineage>
        <taxon>Bacteria</taxon>
        <taxon>Pseudomonadati</taxon>
        <taxon>Acidobacteriota</taxon>
        <taxon>Terriglobia</taxon>
        <taxon>Terriglobales</taxon>
        <taxon>Acidobacteriaceae</taxon>
        <taxon>Tunturiibacter</taxon>
    </lineage>
</organism>
<accession>A0AAU7ZGL4</accession>
<reference evidence="1" key="2">
    <citation type="journal article" date="2024" name="Environ. Microbiol.">
        <title>Genome analysis and description of Tunturibacter gen. nov. expands the diversity of Terriglobia in tundra soils.</title>
        <authorList>
            <person name="Messyasz A."/>
            <person name="Mannisto M.K."/>
            <person name="Kerkhof L.J."/>
            <person name="Haggblom M.M."/>
        </authorList>
    </citation>
    <scope>NUCLEOTIDE SEQUENCE</scope>
    <source>
        <strain evidence="1">M8UP23</strain>
    </source>
</reference>
<gene>
    <name evidence="1" type="ORF">RBB75_06045</name>
</gene>
<sequence length="71" mass="8131">MISDALEKIIIKRVDIAYELTGSDGVSIAVYLNWDPIEQMFRKADFSTEYIEMRKAEIDRGGETAIDETEE</sequence>
<dbReference type="RefSeq" id="WP_353069877.1">
    <property type="nucleotide sequence ID" value="NZ_CP132932.1"/>
</dbReference>